<gene>
    <name evidence="1" type="ORF">PHYPA_021014</name>
</gene>
<dbReference type="AlphaFoldDB" id="A0A2K1J8Q3"/>
<dbReference type="EnsemblPlants" id="Pp3c16_15370V3.2">
    <property type="protein sequence ID" value="PAC:32985549.CDS.1"/>
    <property type="gene ID" value="Pp3c16_15370"/>
</dbReference>
<dbReference type="EMBL" id="ABEU02000016">
    <property type="protein sequence ID" value="PNR37904.1"/>
    <property type="molecule type" value="Genomic_DNA"/>
</dbReference>
<keyword evidence="3" id="KW-1185">Reference proteome</keyword>
<evidence type="ECO:0000313" key="3">
    <source>
        <dbReference type="Proteomes" id="UP000006727"/>
    </source>
</evidence>
<sequence length="63" mass="7391">MYIYVDLIQASLVYIHNYLSGIGGERNPNSPNFIEGIIDVMFLEARIIHVDYWPNMESFFCIF</sequence>
<reference evidence="2" key="3">
    <citation type="submission" date="2020-12" db="UniProtKB">
        <authorList>
            <consortium name="EnsemblPlants"/>
        </authorList>
    </citation>
    <scope>IDENTIFICATION</scope>
</reference>
<accession>A0A2K1J8Q3</accession>
<protein>
    <submittedName>
        <fullName evidence="1 2">Uncharacterized protein</fullName>
    </submittedName>
</protein>
<proteinExistence type="predicted"/>
<name>A0A2K1J8Q3_PHYPA</name>
<dbReference type="EnsemblPlants" id="Pp3c16_15370V3.1">
    <property type="protein sequence ID" value="PAC:32985548.CDS.1"/>
    <property type="gene ID" value="Pp3c16_15370"/>
</dbReference>
<reference evidence="1 3" key="2">
    <citation type="journal article" date="2018" name="Plant J.">
        <title>The Physcomitrella patens chromosome-scale assembly reveals moss genome structure and evolution.</title>
        <authorList>
            <person name="Lang D."/>
            <person name="Ullrich K.K."/>
            <person name="Murat F."/>
            <person name="Fuchs J."/>
            <person name="Jenkins J."/>
            <person name="Haas F.B."/>
            <person name="Piednoel M."/>
            <person name="Gundlach H."/>
            <person name="Van Bel M."/>
            <person name="Meyberg R."/>
            <person name="Vives C."/>
            <person name="Morata J."/>
            <person name="Symeonidi A."/>
            <person name="Hiss M."/>
            <person name="Muchero W."/>
            <person name="Kamisugi Y."/>
            <person name="Saleh O."/>
            <person name="Blanc G."/>
            <person name="Decker E.L."/>
            <person name="van Gessel N."/>
            <person name="Grimwood J."/>
            <person name="Hayes R.D."/>
            <person name="Graham S.W."/>
            <person name="Gunter L.E."/>
            <person name="McDaniel S.F."/>
            <person name="Hoernstein S.N.W."/>
            <person name="Larsson A."/>
            <person name="Li F.W."/>
            <person name="Perroud P.F."/>
            <person name="Phillips J."/>
            <person name="Ranjan P."/>
            <person name="Rokshar D.S."/>
            <person name="Rothfels C.J."/>
            <person name="Schneider L."/>
            <person name="Shu S."/>
            <person name="Stevenson D.W."/>
            <person name="Thummler F."/>
            <person name="Tillich M."/>
            <person name="Villarreal Aguilar J.C."/>
            <person name="Widiez T."/>
            <person name="Wong G.K."/>
            <person name="Wymore A."/>
            <person name="Zhang Y."/>
            <person name="Zimmer A.D."/>
            <person name="Quatrano R.S."/>
            <person name="Mayer K.F.X."/>
            <person name="Goodstein D."/>
            <person name="Casacuberta J.M."/>
            <person name="Vandepoele K."/>
            <person name="Reski R."/>
            <person name="Cuming A.C."/>
            <person name="Tuskan G.A."/>
            <person name="Maumus F."/>
            <person name="Salse J."/>
            <person name="Schmutz J."/>
            <person name="Rensing S.A."/>
        </authorList>
    </citation>
    <scope>NUCLEOTIDE SEQUENCE [LARGE SCALE GENOMIC DNA]</scope>
    <source>
        <strain evidence="2 3">cv. Gransden 2004</strain>
    </source>
</reference>
<organism evidence="1">
    <name type="scientific">Physcomitrium patens</name>
    <name type="common">Spreading-leaved earth moss</name>
    <name type="synonym">Physcomitrella patens</name>
    <dbReference type="NCBI Taxonomy" id="3218"/>
    <lineage>
        <taxon>Eukaryota</taxon>
        <taxon>Viridiplantae</taxon>
        <taxon>Streptophyta</taxon>
        <taxon>Embryophyta</taxon>
        <taxon>Bryophyta</taxon>
        <taxon>Bryophytina</taxon>
        <taxon>Bryopsida</taxon>
        <taxon>Funariidae</taxon>
        <taxon>Funariales</taxon>
        <taxon>Funariaceae</taxon>
        <taxon>Physcomitrium</taxon>
    </lineage>
</organism>
<dbReference type="Gramene" id="Pp3c16_15370V3.2">
    <property type="protein sequence ID" value="PAC:32985549.CDS.1"/>
    <property type="gene ID" value="Pp3c16_15370"/>
</dbReference>
<dbReference type="InParanoid" id="A0A2K1J8Q3"/>
<dbReference type="Proteomes" id="UP000006727">
    <property type="component" value="Chromosome 16"/>
</dbReference>
<dbReference type="Gramene" id="Pp3c16_15370V3.1">
    <property type="protein sequence ID" value="PAC:32985548.CDS.1"/>
    <property type="gene ID" value="Pp3c16_15370"/>
</dbReference>
<evidence type="ECO:0000313" key="1">
    <source>
        <dbReference type="EMBL" id="PNR37904.1"/>
    </source>
</evidence>
<evidence type="ECO:0000313" key="2">
    <source>
        <dbReference type="EnsemblPlants" id="PAC:32985548.CDS.1"/>
    </source>
</evidence>
<reference evidence="1 3" key="1">
    <citation type="journal article" date="2008" name="Science">
        <title>The Physcomitrella genome reveals evolutionary insights into the conquest of land by plants.</title>
        <authorList>
            <person name="Rensing S."/>
            <person name="Lang D."/>
            <person name="Zimmer A."/>
            <person name="Terry A."/>
            <person name="Salamov A."/>
            <person name="Shapiro H."/>
            <person name="Nishiyama T."/>
            <person name="Perroud P.-F."/>
            <person name="Lindquist E."/>
            <person name="Kamisugi Y."/>
            <person name="Tanahashi T."/>
            <person name="Sakakibara K."/>
            <person name="Fujita T."/>
            <person name="Oishi K."/>
            <person name="Shin-I T."/>
            <person name="Kuroki Y."/>
            <person name="Toyoda A."/>
            <person name="Suzuki Y."/>
            <person name="Hashimoto A."/>
            <person name="Yamaguchi K."/>
            <person name="Sugano A."/>
            <person name="Kohara Y."/>
            <person name="Fujiyama A."/>
            <person name="Anterola A."/>
            <person name="Aoki S."/>
            <person name="Ashton N."/>
            <person name="Barbazuk W.B."/>
            <person name="Barker E."/>
            <person name="Bennetzen J."/>
            <person name="Bezanilla M."/>
            <person name="Blankenship R."/>
            <person name="Cho S.H."/>
            <person name="Dutcher S."/>
            <person name="Estelle M."/>
            <person name="Fawcett J.A."/>
            <person name="Gundlach H."/>
            <person name="Hanada K."/>
            <person name="Heyl A."/>
            <person name="Hicks K.A."/>
            <person name="Hugh J."/>
            <person name="Lohr M."/>
            <person name="Mayer K."/>
            <person name="Melkozernov A."/>
            <person name="Murata T."/>
            <person name="Nelson D."/>
            <person name="Pils B."/>
            <person name="Prigge M."/>
            <person name="Reiss B."/>
            <person name="Renner T."/>
            <person name="Rombauts S."/>
            <person name="Rushton P."/>
            <person name="Sanderfoot A."/>
            <person name="Schween G."/>
            <person name="Shiu S.-H."/>
            <person name="Stueber K."/>
            <person name="Theodoulou F.L."/>
            <person name="Tu H."/>
            <person name="Van de Peer Y."/>
            <person name="Verrier P.J."/>
            <person name="Waters E."/>
            <person name="Wood A."/>
            <person name="Yang L."/>
            <person name="Cove D."/>
            <person name="Cuming A."/>
            <person name="Hasebe M."/>
            <person name="Lucas S."/>
            <person name="Mishler D.B."/>
            <person name="Reski R."/>
            <person name="Grigoriev I."/>
            <person name="Quatrano R.S."/>
            <person name="Boore J.L."/>
        </authorList>
    </citation>
    <scope>NUCLEOTIDE SEQUENCE [LARGE SCALE GENOMIC DNA]</scope>
    <source>
        <strain evidence="2 3">cv. Gransden 2004</strain>
    </source>
</reference>